<accession>A0A0P7ZKS4</accession>
<dbReference type="Gene3D" id="1.10.10.2830">
    <property type="match status" value="1"/>
</dbReference>
<dbReference type="GO" id="GO:0007059">
    <property type="term" value="P:chromosome segregation"/>
    <property type="evidence" value="ECO:0007669"/>
    <property type="project" value="TreeGrafter"/>
</dbReference>
<dbReference type="SMART" id="SM00470">
    <property type="entry name" value="ParB"/>
    <property type="match status" value="1"/>
</dbReference>
<dbReference type="NCBIfam" id="TIGR00180">
    <property type="entry name" value="parB_part"/>
    <property type="match status" value="1"/>
</dbReference>
<comment type="caution">
    <text evidence="3">The sequence shown here is derived from an EMBL/GenBank/DDBJ whole genome shotgun (WGS) entry which is preliminary data.</text>
</comment>
<evidence type="ECO:0000256" key="1">
    <source>
        <dbReference type="ARBA" id="ARBA00006295"/>
    </source>
</evidence>
<evidence type="ECO:0000313" key="3">
    <source>
        <dbReference type="EMBL" id="KPQ33483.1"/>
    </source>
</evidence>
<proteinExistence type="inferred from homology"/>
<name>A0A0P7ZKS4_9CYAN</name>
<dbReference type="PATRIC" id="fig|1666911.3.peg.1882"/>
<dbReference type="Gene3D" id="3.90.1530.30">
    <property type="match status" value="1"/>
</dbReference>
<sequence>MFRKATVAPEREPIPQLETIPQLKEEIESLKSQTATAFNVPIDKIIPLQLPDGMKQPRLYFDSHKMELLKESIAKHGVLEPILLRNSPGEQFELISGERRWRCCLALNLKSIPGIIRQMSDSMALEAAIIAHLLSEETSLIEQTESILSLLSLRLGPPPDVLKGLLYQVKNSQMRGTGQTHALSDQQIAVVNSILAEFSIKLSSFVANRLPLLNLSPAILSSVRSGKLSPTNALLINRQPDEFHDTLIAQAEGKTKGELARLIKGIVVSDKDVDKEKRITQTIYARIRSVSKKTGLLDNPEVKNRLAQIEALLQEIESMESIHE</sequence>
<dbReference type="InterPro" id="IPR036086">
    <property type="entry name" value="ParB/Sulfiredoxin_sf"/>
</dbReference>
<organism evidence="3 4">
    <name type="scientific">Phormidesmis priestleyi Ana</name>
    <dbReference type="NCBI Taxonomy" id="1666911"/>
    <lineage>
        <taxon>Bacteria</taxon>
        <taxon>Bacillati</taxon>
        <taxon>Cyanobacteriota</taxon>
        <taxon>Cyanophyceae</taxon>
        <taxon>Leptolyngbyales</taxon>
        <taxon>Leptolyngbyaceae</taxon>
        <taxon>Phormidesmis</taxon>
    </lineage>
</organism>
<evidence type="ECO:0000259" key="2">
    <source>
        <dbReference type="SMART" id="SM00470"/>
    </source>
</evidence>
<dbReference type="SUPFAM" id="SSF109709">
    <property type="entry name" value="KorB DNA-binding domain-like"/>
    <property type="match status" value="1"/>
</dbReference>
<dbReference type="GO" id="GO:0003677">
    <property type="term" value="F:DNA binding"/>
    <property type="evidence" value="ECO:0007669"/>
    <property type="project" value="InterPro"/>
</dbReference>
<feature type="domain" description="ParB-like N-terminal" evidence="2">
    <location>
        <begin position="38"/>
        <end position="133"/>
    </location>
</feature>
<comment type="similarity">
    <text evidence="1">Belongs to the ParB family.</text>
</comment>
<evidence type="ECO:0000313" key="4">
    <source>
        <dbReference type="Proteomes" id="UP000050465"/>
    </source>
</evidence>
<dbReference type="STRING" id="1666911.HLUCCA11_18325"/>
<dbReference type="Proteomes" id="UP000050465">
    <property type="component" value="Unassembled WGS sequence"/>
</dbReference>
<dbReference type="InterPro" id="IPR004437">
    <property type="entry name" value="ParB/RepB/Spo0J"/>
</dbReference>
<gene>
    <name evidence="3" type="primary">parB</name>
    <name evidence="3" type="ORF">HLUCCA11_18325</name>
</gene>
<dbReference type="PANTHER" id="PTHR33375">
    <property type="entry name" value="CHROMOSOME-PARTITIONING PROTEIN PARB-RELATED"/>
    <property type="match status" value="1"/>
</dbReference>
<dbReference type="PANTHER" id="PTHR33375:SF7">
    <property type="entry name" value="CHROMOSOME 2-PARTITIONING PROTEIN PARB-RELATED"/>
    <property type="match status" value="1"/>
</dbReference>
<dbReference type="AlphaFoldDB" id="A0A0P7ZKS4"/>
<dbReference type="InterPro" id="IPR050336">
    <property type="entry name" value="Chromosome_partition/occlusion"/>
</dbReference>
<protein>
    <submittedName>
        <fullName evidence="3">Chromosome partitioning protein, ParB family</fullName>
    </submittedName>
</protein>
<dbReference type="EMBL" id="LJZR01000031">
    <property type="protein sequence ID" value="KPQ33483.1"/>
    <property type="molecule type" value="Genomic_DNA"/>
</dbReference>
<dbReference type="Pfam" id="PF02195">
    <property type="entry name" value="ParB_N"/>
    <property type="match status" value="1"/>
</dbReference>
<dbReference type="SUPFAM" id="SSF110849">
    <property type="entry name" value="ParB/Sulfiredoxin"/>
    <property type="match status" value="1"/>
</dbReference>
<reference evidence="3 4" key="1">
    <citation type="submission" date="2015-09" db="EMBL/GenBank/DDBJ databases">
        <title>Identification and resolution of microdiversity through metagenomic sequencing of parallel consortia.</title>
        <authorList>
            <person name="Nelson W.C."/>
            <person name="Romine M.F."/>
            <person name="Lindemann S.R."/>
        </authorList>
    </citation>
    <scope>NUCLEOTIDE SEQUENCE [LARGE SCALE GENOMIC DNA]</scope>
    <source>
        <strain evidence="3">Ana</strain>
    </source>
</reference>
<dbReference type="GO" id="GO:0005694">
    <property type="term" value="C:chromosome"/>
    <property type="evidence" value="ECO:0007669"/>
    <property type="project" value="TreeGrafter"/>
</dbReference>
<dbReference type="InterPro" id="IPR003115">
    <property type="entry name" value="ParB_N"/>
</dbReference>